<reference evidence="12 13" key="1">
    <citation type="submission" date="2019-01" db="EMBL/GenBank/DDBJ databases">
        <authorList>
            <consortium name="Pathogen Informatics"/>
        </authorList>
    </citation>
    <scope>NUCLEOTIDE SEQUENCE [LARGE SCALE GENOMIC DNA]</scope>
    <source>
        <strain evidence="12 13">NCTC10179</strain>
    </source>
</reference>
<evidence type="ECO:0000256" key="5">
    <source>
        <dbReference type="ARBA" id="ARBA00023136"/>
    </source>
</evidence>
<evidence type="ECO:0000256" key="6">
    <source>
        <dbReference type="ARBA" id="ARBA00023196"/>
    </source>
</evidence>
<dbReference type="InterPro" id="IPR001469">
    <property type="entry name" value="ATP_synth_F1_dsu/esu"/>
</dbReference>
<dbReference type="RefSeq" id="WP_036435372.1">
    <property type="nucleotide sequence ID" value="NZ_LR215039.1"/>
</dbReference>
<dbReference type="EMBL" id="LR215039">
    <property type="protein sequence ID" value="VEU76558.1"/>
    <property type="molecule type" value="Genomic_DNA"/>
</dbReference>
<organism evidence="12 13">
    <name type="scientific">Mycoplasmopsis columboralis</name>
    <dbReference type="NCBI Taxonomy" id="171282"/>
    <lineage>
        <taxon>Bacteria</taxon>
        <taxon>Bacillati</taxon>
        <taxon>Mycoplasmatota</taxon>
        <taxon>Mycoplasmoidales</taxon>
        <taxon>Metamycoplasmataceae</taxon>
        <taxon>Mycoplasmopsis</taxon>
    </lineage>
</organism>
<dbReference type="PANTHER" id="PTHR13822:SF10">
    <property type="entry name" value="ATP SYNTHASE EPSILON CHAIN, CHLOROPLASTIC"/>
    <property type="match status" value="1"/>
</dbReference>
<keyword evidence="13" id="KW-1185">Reference proteome</keyword>
<dbReference type="InterPro" id="IPR020547">
    <property type="entry name" value="ATP_synth_F1_esu_C"/>
</dbReference>
<dbReference type="HAMAP" id="MF_00530">
    <property type="entry name" value="ATP_synth_epsil_bac"/>
    <property type="match status" value="1"/>
</dbReference>
<dbReference type="GO" id="GO:0045259">
    <property type="term" value="C:proton-transporting ATP synthase complex"/>
    <property type="evidence" value="ECO:0007669"/>
    <property type="project" value="UniProtKB-KW"/>
</dbReference>
<dbReference type="InterPro" id="IPR036771">
    <property type="entry name" value="ATPsynth_dsu/esu_N"/>
</dbReference>
<feature type="domain" description="ATP synthase epsilon subunit C-terminal" evidence="10">
    <location>
        <begin position="89"/>
        <end position="134"/>
    </location>
</feature>
<dbReference type="GO" id="GO:0005524">
    <property type="term" value="F:ATP binding"/>
    <property type="evidence" value="ECO:0007669"/>
    <property type="project" value="UniProtKB-UniRule"/>
</dbReference>
<evidence type="ECO:0000256" key="7">
    <source>
        <dbReference type="ARBA" id="ARBA00023310"/>
    </source>
</evidence>
<keyword evidence="4 8" id="KW-0406">Ion transport</keyword>
<dbReference type="NCBIfam" id="TIGR01216">
    <property type="entry name" value="ATP_synt_epsi"/>
    <property type="match status" value="1"/>
</dbReference>
<evidence type="ECO:0000256" key="2">
    <source>
        <dbReference type="ARBA" id="ARBA00005712"/>
    </source>
</evidence>
<dbReference type="PANTHER" id="PTHR13822">
    <property type="entry name" value="ATP SYNTHASE DELTA/EPSILON CHAIN"/>
    <property type="match status" value="1"/>
</dbReference>
<comment type="subcellular location">
    <subcellularLocation>
        <location evidence="8">Cell membrane</location>
        <topology evidence="8">Peripheral membrane protein</topology>
    </subcellularLocation>
    <subcellularLocation>
        <location evidence="1">Endomembrane system</location>
        <topology evidence="1">Peripheral membrane protein</topology>
    </subcellularLocation>
</comment>
<keyword evidence="5 8" id="KW-0472">Membrane</keyword>
<protein>
    <recommendedName>
        <fullName evidence="8">ATP synthase epsilon chain</fullName>
    </recommendedName>
    <alternativeName>
        <fullName evidence="8">ATP synthase F1 sector epsilon subunit</fullName>
    </alternativeName>
    <alternativeName>
        <fullName evidence="8">F-ATPase epsilon subunit</fullName>
    </alternativeName>
</protein>
<comment type="similarity">
    <text evidence="2 8 9">Belongs to the ATPase epsilon chain family.</text>
</comment>
<comment type="function">
    <text evidence="8">Produces ATP from ADP in the presence of a proton gradient across the membrane.</text>
</comment>
<evidence type="ECO:0000256" key="9">
    <source>
        <dbReference type="RuleBase" id="RU003656"/>
    </source>
</evidence>
<dbReference type="Gene3D" id="2.60.15.10">
    <property type="entry name" value="F0F1 ATP synthase delta/epsilon subunit, N-terminal"/>
    <property type="match status" value="1"/>
</dbReference>
<keyword evidence="8" id="KW-1003">Cell membrane</keyword>
<feature type="domain" description="ATP synthase F1 complex delta/epsilon subunit N-terminal" evidence="11">
    <location>
        <begin position="7"/>
        <end position="84"/>
    </location>
</feature>
<dbReference type="SUPFAM" id="SSF51344">
    <property type="entry name" value="Epsilon subunit of F1F0-ATP synthase N-terminal domain"/>
    <property type="match status" value="1"/>
</dbReference>
<dbReference type="KEGG" id="mcou:NCTC10179_00754"/>
<dbReference type="GO" id="GO:0046933">
    <property type="term" value="F:proton-transporting ATP synthase activity, rotational mechanism"/>
    <property type="evidence" value="ECO:0007669"/>
    <property type="project" value="UniProtKB-UniRule"/>
</dbReference>
<dbReference type="GO" id="GO:0005886">
    <property type="term" value="C:plasma membrane"/>
    <property type="evidence" value="ECO:0007669"/>
    <property type="project" value="UniProtKB-SubCell"/>
</dbReference>
<dbReference type="CDD" id="cd12152">
    <property type="entry name" value="F1-ATPase_delta"/>
    <property type="match status" value="1"/>
</dbReference>
<dbReference type="Proteomes" id="UP000289497">
    <property type="component" value="Chromosome"/>
</dbReference>
<keyword evidence="7 8" id="KW-0066">ATP synthesis</keyword>
<name>A0A449B7J8_9BACT</name>
<keyword evidence="3 8" id="KW-0813">Transport</keyword>
<dbReference type="Pfam" id="PF02823">
    <property type="entry name" value="ATP-synt_DE_N"/>
    <property type="match status" value="1"/>
</dbReference>
<dbReference type="GO" id="GO:0016787">
    <property type="term" value="F:hydrolase activity"/>
    <property type="evidence" value="ECO:0007669"/>
    <property type="project" value="UniProtKB-KW"/>
</dbReference>
<sequence>MAKTTYLTITTPEKIFFAGETNIVTLKIADGYIGILPNISPIFSSIEMGSLTIGYSNDPQSIKCYIGGGLIYADQEKVNIITDDIIKADDIDLQRAKSDLAMYEAALLKAKETSSADTQKFEVKLKKAINRIDIYNQFHK</sequence>
<dbReference type="GO" id="GO:0012505">
    <property type="term" value="C:endomembrane system"/>
    <property type="evidence" value="ECO:0007669"/>
    <property type="project" value="UniProtKB-SubCell"/>
</dbReference>
<evidence type="ECO:0000259" key="10">
    <source>
        <dbReference type="Pfam" id="PF00401"/>
    </source>
</evidence>
<dbReference type="Pfam" id="PF00401">
    <property type="entry name" value="ATP-synt_DE"/>
    <property type="match status" value="1"/>
</dbReference>
<accession>A0A449B7J8</accession>
<dbReference type="InterPro" id="IPR020546">
    <property type="entry name" value="ATP_synth_F1_dsu/esu_N"/>
</dbReference>
<dbReference type="AlphaFoldDB" id="A0A449B7J8"/>
<evidence type="ECO:0000256" key="1">
    <source>
        <dbReference type="ARBA" id="ARBA00004184"/>
    </source>
</evidence>
<evidence type="ECO:0000313" key="12">
    <source>
        <dbReference type="EMBL" id="VEU76558.1"/>
    </source>
</evidence>
<evidence type="ECO:0000313" key="13">
    <source>
        <dbReference type="Proteomes" id="UP000289497"/>
    </source>
</evidence>
<evidence type="ECO:0000256" key="3">
    <source>
        <dbReference type="ARBA" id="ARBA00022448"/>
    </source>
</evidence>
<keyword evidence="8" id="KW-0375">Hydrogen ion transport</keyword>
<evidence type="ECO:0000256" key="8">
    <source>
        <dbReference type="HAMAP-Rule" id="MF_00530"/>
    </source>
</evidence>
<proteinExistence type="inferred from homology"/>
<comment type="subunit">
    <text evidence="8 9">F-type ATPases have 2 components, CF(1) - the catalytic core - and CF(0) - the membrane proton channel. CF(1) has five subunits: alpha(3), beta(3), gamma(1), delta(1), epsilon(1). CF(0) has three main subunits: a, b and c.</text>
</comment>
<evidence type="ECO:0000256" key="4">
    <source>
        <dbReference type="ARBA" id="ARBA00023065"/>
    </source>
</evidence>
<gene>
    <name evidence="8 12" type="primary">atpC</name>
    <name evidence="12" type="ORF">NCTC10179_00754</name>
</gene>
<evidence type="ECO:0000259" key="11">
    <source>
        <dbReference type="Pfam" id="PF02823"/>
    </source>
</evidence>
<keyword evidence="12" id="KW-0378">Hydrolase</keyword>
<keyword evidence="6 8" id="KW-0139">CF(1)</keyword>
<dbReference type="OrthoDB" id="389606at2"/>